<evidence type="ECO:0000313" key="3">
    <source>
        <dbReference type="Proteomes" id="UP000663181"/>
    </source>
</evidence>
<dbReference type="RefSeq" id="WP_188798951.1">
    <property type="nucleotide sequence ID" value="NZ_BMIZ01000001.1"/>
</dbReference>
<keyword evidence="3" id="KW-1185">Reference proteome</keyword>
<sequence>MTKSKLKKETKAPAKAVSEADLVAMQEADQRAAERRRKQSHSATNSVSNSTLVVEAYGRKVWGELDLQAIHDELADKCKLVFSGDTRAAESLLISQANALDAMFSALSCRALAQDYLNQFDTNLRLALKAQNQCRMTLETLAAIKNPPVVFAKQANIAHGHQQVNNGTPHAHAGQIENKPNKLLGYNHGERMDTGATGTASGSNKTMATMAVLHRPADRHRQGKRQP</sequence>
<name>A0ABX7GY36_9GAMM</name>
<feature type="region of interest" description="Disordered" evidence="1">
    <location>
        <begin position="27"/>
        <end position="46"/>
    </location>
</feature>
<dbReference type="Proteomes" id="UP000663181">
    <property type="component" value="Chromosome"/>
</dbReference>
<accession>A0ABX7GY36</accession>
<evidence type="ECO:0000256" key="1">
    <source>
        <dbReference type="SAM" id="MobiDB-lite"/>
    </source>
</evidence>
<evidence type="ECO:0000313" key="2">
    <source>
        <dbReference type="EMBL" id="QRN55384.1"/>
    </source>
</evidence>
<feature type="region of interest" description="Disordered" evidence="1">
    <location>
        <begin position="1"/>
        <end position="22"/>
    </location>
</feature>
<gene>
    <name evidence="2" type="ORF">ISN74_08705</name>
</gene>
<organism evidence="2 3">
    <name type="scientific">Dyella caseinilytica</name>
    <dbReference type="NCBI Taxonomy" id="1849581"/>
    <lineage>
        <taxon>Bacteria</taxon>
        <taxon>Pseudomonadati</taxon>
        <taxon>Pseudomonadota</taxon>
        <taxon>Gammaproteobacteria</taxon>
        <taxon>Lysobacterales</taxon>
        <taxon>Rhodanobacteraceae</taxon>
        <taxon>Dyella</taxon>
    </lineage>
</organism>
<protein>
    <submittedName>
        <fullName evidence="2">Uncharacterized protein</fullName>
    </submittedName>
</protein>
<reference evidence="2 3" key="1">
    <citation type="submission" date="2020-10" db="EMBL/GenBank/DDBJ databases">
        <title>Phylogeny of dyella-like bacteria.</title>
        <authorList>
            <person name="Fu J."/>
        </authorList>
    </citation>
    <scope>NUCLEOTIDE SEQUENCE [LARGE SCALE GENOMIC DNA]</scope>
    <source>
        <strain evidence="2 3">DHOB09</strain>
    </source>
</reference>
<proteinExistence type="predicted"/>
<dbReference type="EMBL" id="CP064030">
    <property type="protein sequence ID" value="QRN55384.1"/>
    <property type="molecule type" value="Genomic_DNA"/>
</dbReference>